<sequence>MSSNNRNISEDPNSRKGEGVSGLGKGSQTKGVAGGADNTRGENKASRDSSSGGDKAGKDNDNMNQNRDRITPQDPKANLTTTSRGADSTDKEFRNDQPNASTLKAQKSSNNLGKKK</sequence>
<accession>A0ABV1RVR1</accession>
<dbReference type="RefSeq" id="WP_350412942.1">
    <property type="nucleotide sequence ID" value="NZ_JBEOKT010000011.1"/>
</dbReference>
<evidence type="ECO:0000313" key="3">
    <source>
        <dbReference type="Proteomes" id="UP001476807"/>
    </source>
</evidence>
<feature type="compositionally biased region" description="Polar residues" evidence="1">
    <location>
        <begin position="96"/>
        <end position="116"/>
    </location>
</feature>
<feature type="compositionally biased region" description="Basic and acidic residues" evidence="1">
    <location>
        <begin position="8"/>
        <end position="18"/>
    </location>
</feature>
<comment type="caution">
    <text evidence="2">The sequence shown here is derived from an EMBL/GenBank/DDBJ whole genome shotgun (WGS) entry which is preliminary data.</text>
</comment>
<organism evidence="2 3">
    <name type="scientific">Pontibacter populi</name>
    <dbReference type="NCBI Taxonomy" id="890055"/>
    <lineage>
        <taxon>Bacteria</taxon>
        <taxon>Pseudomonadati</taxon>
        <taxon>Bacteroidota</taxon>
        <taxon>Cytophagia</taxon>
        <taxon>Cytophagales</taxon>
        <taxon>Hymenobacteraceae</taxon>
        <taxon>Pontibacter</taxon>
    </lineage>
</organism>
<name>A0ABV1RVR1_9BACT</name>
<dbReference type="Proteomes" id="UP001476807">
    <property type="component" value="Unassembled WGS sequence"/>
</dbReference>
<keyword evidence="3" id="KW-1185">Reference proteome</keyword>
<dbReference type="EMBL" id="JBEOKT010000011">
    <property type="protein sequence ID" value="MER2998481.1"/>
    <property type="molecule type" value="Genomic_DNA"/>
</dbReference>
<evidence type="ECO:0000256" key="1">
    <source>
        <dbReference type="SAM" id="MobiDB-lite"/>
    </source>
</evidence>
<evidence type="ECO:0000313" key="2">
    <source>
        <dbReference type="EMBL" id="MER2998481.1"/>
    </source>
</evidence>
<gene>
    <name evidence="2" type="ORF">ABS362_13070</name>
</gene>
<protein>
    <submittedName>
        <fullName evidence="2">Uncharacterized protein</fullName>
    </submittedName>
</protein>
<reference evidence="2 3" key="1">
    <citation type="submission" date="2024-06" db="EMBL/GenBank/DDBJ databases">
        <title>Pontibacter populi HYL7-15.</title>
        <authorList>
            <person name="Kim M.K."/>
        </authorList>
    </citation>
    <scope>NUCLEOTIDE SEQUENCE [LARGE SCALE GENOMIC DNA]</scope>
    <source>
        <strain evidence="2 3">HYL7-15</strain>
    </source>
</reference>
<proteinExistence type="predicted"/>
<feature type="compositionally biased region" description="Basic and acidic residues" evidence="1">
    <location>
        <begin position="55"/>
        <end position="71"/>
    </location>
</feature>
<feature type="region of interest" description="Disordered" evidence="1">
    <location>
        <begin position="1"/>
        <end position="116"/>
    </location>
</feature>